<accession>A0A915KSD7</accession>
<proteinExistence type="predicted"/>
<name>A0A915KSD7_ROMCU</name>
<evidence type="ECO:0000313" key="2">
    <source>
        <dbReference type="WBParaSite" id="nRc.2.0.1.t41688-RA"/>
    </source>
</evidence>
<dbReference type="AlphaFoldDB" id="A0A915KSD7"/>
<sequence length="68" mass="7654">MVELTTSTLFSWPVKDICYIHEQLCYHSTSKSDCAFNGNQSFLDVHLQENGKSKGPFIAKKQVQAICS</sequence>
<evidence type="ECO:0000313" key="1">
    <source>
        <dbReference type="Proteomes" id="UP000887565"/>
    </source>
</evidence>
<reference evidence="2" key="1">
    <citation type="submission" date="2022-11" db="UniProtKB">
        <authorList>
            <consortium name="WormBaseParasite"/>
        </authorList>
    </citation>
    <scope>IDENTIFICATION</scope>
</reference>
<keyword evidence="1" id="KW-1185">Reference proteome</keyword>
<dbReference type="WBParaSite" id="nRc.2.0.1.t41688-RA">
    <property type="protein sequence ID" value="nRc.2.0.1.t41688-RA"/>
    <property type="gene ID" value="nRc.2.0.1.g41688"/>
</dbReference>
<organism evidence="1 2">
    <name type="scientific">Romanomermis culicivorax</name>
    <name type="common">Nematode worm</name>
    <dbReference type="NCBI Taxonomy" id="13658"/>
    <lineage>
        <taxon>Eukaryota</taxon>
        <taxon>Metazoa</taxon>
        <taxon>Ecdysozoa</taxon>
        <taxon>Nematoda</taxon>
        <taxon>Enoplea</taxon>
        <taxon>Dorylaimia</taxon>
        <taxon>Mermithida</taxon>
        <taxon>Mermithoidea</taxon>
        <taxon>Mermithidae</taxon>
        <taxon>Romanomermis</taxon>
    </lineage>
</organism>
<protein>
    <submittedName>
        <fullName evidence="2">Ovule protein</fullName>
    </submittedName>
</protein>
<dbReference type="Proteomes" id="UP000887565">
    <property type="component" value="Unplaced"/>
</dbReference>